<organism evidence="1 2">
    <name type="scientific">Colletotrichum asianum</name>
    <dbReference type="NCBI Taxonomy" id="702518"/>
    <lineage>
        <taxon>Eukaryota</taxon>
        <taxon>Fungi</taxon>
        <taxon>Dikarya</taxon>
        <taxon>Ascomycota</taxon>
        <taxon>Pezizomycotina</taxon>
        <taxon>Sordariomycetes</taxon>
        <taxon>Hypocreomycetidae</taxon>
        <taxon>Glomerellales</taxon>
        <taxon>Glomerellaceae</taxon>
        <taxon>Colletotrichum</taxon>
        <taxon>Colletotrichum gloeosporioides species complex</taxon>
    </lineage>
</organism>
<protein>
    <submittedName>
        <fullName evidence="1">Uncharacterized protein</fullName>
    </submittedName>
</protein>
<sequence length="160" mass="17360">MHSWQLVHWFFLDCGTGTGTGARAANIWTGLCRRRPRGEGDAVNLPPGRRLSIRGARAVTRFIPFSAACPALCGGHGVSLRSYGPHCFLLEARSGVLWHCAPLEPFSSSSVSILEIDTRVLWAGSCVRLKESDNLEASGSGLGLRCWALEMSRACQSFDP</sequence>
<reference evidence="1 2" key="1">
    <citation type="submission" date="2019-12" db="EMBL/GenBank/DDBJ databases">
        <title>A genome sequence resource for the geographically widespread anthracnose pathogen Colletotrichum asianum.</title>
        <authorList>
            <person name="Meng Y."/>
        </authorList>
    </citation>
    <scope>NUCLEOTIDE SEQUENCE [LARGE SCALE GENOMIC DNA]</scope>
    <source>
        <strain evidence="1 2">ICMP 18580</strain>
    </source>
</reference>
<accession>A0A8H3ZRS9</accession>
<dbReference type="Proteomes" id="UP000434172">
    <property type="component" value="Unassembled WGS sequence"/>
</dbReference>
<comment type="caution">
    <text evidence="1">The sequence shown here is derived from an EMBL/GenBank/DDBJ whole genome shotgun (WGS) entry which is preliminary data.</text>
</comment>
<dbReference type="AlphaFoldDB" id="A0A8H3ZRS9"/>
<dbReference type="EMBL" id="WOWK01000038">
    <property type="protein sequence ID" value="KAF0325207.1"/>
    <property type="molecule type" value="Genomic_DNA"/>
</dbReference>
<evidence type="ECO:0000313" key="1">
    <source>
        <dbReference type="EMBL" id="KAF0325207.1"/>
    </source>
</evidence>
<gene>
    <name evidence="1" type="ORF">GQ607_007534</name>
</gene>
<proteinExistence type="predicted"/>
<name>A0A8H3ZRS9_9PEZI</name>
<evidence type="ECO:0000313" key="2">
    <source>
        <dbReference type="Proteomes" id="UP000434172"/>
    </source>
</evidence>
<keyword evidence="2" id="KW-1185">Reference proteome</keyword>